<keyword evidence="4" id="KW-0325">Glycoprotein</keyword>
<organism evidence="6 7">
    <name type="scientific">Allacma fusca</name>
    <dbReference type="NCBI Taxonomy" id="39272"/>
    <lineage>
        <taxon>Eukaryota</taxon>
        <taxon>Metazoa</taxon>
        <taxon>Ecdysozoa</taxon>
        <taxon>Arthropoda</taxon>
        <taxon>Hexapoda</taxon>
        <taxon>Collembola</taxon>
        <taxon>Symphypleona</taxon>
        <taxon>Sminthuridae</taxon>
        <taxon>Allacma</taxon>
    </lineage>
</organism>
<evidence type="ECO:0000259" key="5">
    <source>
        <dbReference type="Pfam" id="PF00135"/>
    </source>
</evidence>
<name>A0A8J2PJU6_9HEXA</name>
<dbReference type="OrthoDB" id="19653at2759"/>
<keyword evidence="3" id="KW-0378">Hydrolase</keyword>
<dbReference type="GO" id="GO:0052689">
    <property type="term" value="F:carboxylic ester hydrolase activity"/>
    <property type="evidence" value="ECO:0007669"/>
    <property type="project" value="UniProtKB-KW"/>
</dbReference>
<evidence type="ECO:0000256" key="4">
    <source>
        <dbReference type="ARBA" id="ARBA00023180"/>
    </source>
</evidence>
<dbReference type="InterPro" id="IPR002018">
    <property type="entry name" value="CarbesteraseB"/>
</dbReference>
<evidence type="ECO:0000256" key="3">
    <source>
        <dbReference type="ARBA" id="ARBA00022801"/>
    </source>
</evidence>
<dbReference type="AlphaFoldDB" id="A0A8J2PJU6"/>
<keyword evidence="2" id="KW-0719">Serine esterase</keyword>
<comment type="caution">
    <text evidence="6">The sequence shown here is derived from an EMBL/GenBank/DDBJ whole genome shotgun (WGS) entry which is preliminary data.</text>
</comment>
<comment type="similarity">
    <text evidence="1">Belongs to the type-B carboxylesterase/lipase family.</text>
</comment>
<feature type="non-terminal residue" evidence="6">
    <location>
        <position position="176"/>
    </location>
</feature>
<feature type="domain" description="Carboxylesterase type B" evidence="5">
    <location>
        <begin position="4"/>
        <end position="175"/>
    </location>
</feature>
<sequence length="176" mass="19107">SILTNEDCLNLNVYTPKVPEANQAKILLPVIVWFHGGGGDIGRAKDYGPEYYMDTDIVLVTFNARLGFLGYLNLGTEDASGNQRLKDEVAMLKWVQANIKNFGGDSARVILSGIDSGGAEVGYHLISPMSAGLFVGAITQDGVVTTPSMFIRNPMYHAKNFGLRIGCSVDSKQKLY</sequence>
<evidence type="ECO:0000256" key="1">
    <source>
        <dbReference type="ARBA" id="ARBA00005964"/>
    </source>
</evidence>
<feature type="non-terminal residue" evidence="6">
    <location>
        <position position="1"/>
    </location>
</feature>
<dbReference type="PANTHER" id="PTHR43142">
    <property type="entry name" value="CARBOXYLIC ESTER HYDROLASE"/>
    <property type="match status" value="1"/>
</dbReference>
<dbReference type="Proteomes" id="UP000708208">
    <property type="component" value="Unassembled WGS sequence"/>
</dbReference>
<proteinExistence type="inferred from homology"/>
<gene>
    <name evidence="6" type="ORF">AFUS01_LOCUS35501</name>
</gene>
<evidence type="ECO:0000313" key="7">
    <source>
        <dbReference type="Proteomes" id="UP000708208"/>
    </source>
</evidence>
<accession>A0A8J2PJU6</accession>
<dbReference type="EMBL" id="CAJVCH010536066">
    <property type="protein sequence ID" value="CAG7825389.1"/>
    <property type="molecule type" value="Genomic_DNA"/>
</dbReference>
<reference evidence="6" key="1">
    <citation type="submission" date="2021-06" db="EMBL/GenBank/DDBJ databases">
        <authorList>
            <person name="Hodson N. C."/>
            <person name="Mongue J. A."/>
            <person name="Jaron S. K."/>
        </authorList>
    </citation>
    <scope>NUCLEOTIDE SEQUENCE</scope>
</reference>
<keyword evidence="7" id="KW-1185">Reference proteome</keyword>
<dbReference type="Pfam" id="PF00135">
    <property type="entry name" value="COesterase"/>
    <property type="match status" value="1"/>
</dbReference>
<evidence type="ECO:0000313" key="6">
    <source>
        <dbReference type="EMBL" id="CAG7825389.1"/>
    </source>
</evidence>
<evidence type="ECO:0000256" key="2">
    <source>
        <dbReference type="ARBA" id="ARBA00022487"/>
    </source>
</evidence>
<dbReference type="PANTHER" id="PTHR43142:SF1">
    <property type="entry name" value="CARBOXYLIC ESTER HYDROLASE"/>
    <property type="match status" value="1"/>
</dbReference>
<protein>
    <recommendedName>
        <fullName evidence="5">Carboxylesterase type B domain-containing protein</fullName>
    </recommendedName>
</protein>